<gene>
    <name evidence="2" type="ORF">ANE_LOCUS28110</name>
</gene>
<feature type="compositionally biased region" description="Pro residues" evidence="1">
    <location>
        <begin position="38"/>
        <end position="54"/>
    </location>
</feature>
<dbReference type="AlphaFoldDB" id="A0A565CW93"/>
<organism evidence="2 3">
    <name type="scientific">Arabis nemorensis</name>
    <dbReference type="NCBI Taxonomy" id="586526"/>
    <lineage>
        <taxon>Eukaryota</taxon>
        <taxon>Viridiplantae</taxon>
        <taxon>Streptophyta</taxon>
        <taxon>Embryophyta</taxon>
        <taxon>Tracheophyta</taxon>
        <taxon>Spermatophyta</taxon>
        <taxon>Magnoliopsida</taxon>
        <taxon>eudicotyledons</taxon>
        <taxon>Gunneridae</taxon>
        <taxon>Pentapetalae</taxon>
        <taxon>rosids</taxon>
        <taxon>malvids</taxon>
        <taxon>Brassicales</taxon>
        <taxon>Brassicaceae</taxon>
        <taxon>Arabideae</taxon>
        <taxon>Arabis</taxon>
    </lineage>
</organism>
<name>A0A565CW93_9BRAS</name>
<sequence>MTLWKMFPRVTAASPLAPVTPATKPSIEPNLATIKSSPPEPPDPPDPPDPPYAREPPFHSRASISTVKLRSTKSLQPEQNPSTIDLWISAHELTRTIDRHLSLPASLTCNGLTRGISSHLCTIGRHQFFLGTPDHVSDFSSPKIFT</sequence>
<dbReference type="Proteomes" id="UP000489600">
    <property type="component" value="Unassembled WGS sequence"/>
</dbReference>
<comment type="caution">
    <text evidence="2">The sequence shown here is derived from an EMBL/GenBank/DDBJ whole genome shotgun (WGS) entry which is preliminary data.</text>
</comment>
<feature type="compositionally biased region" description="Polar residues" evidence="1">
    <location>
        <begin position="62"/>
        <end position="81"/>
    </location>
</feature>
<protein>
    <submittedName>
        <fullName evidence="2">Uncharacterized protein</fullName>
    </submittedName>
</protein>
<evidence type="ECO:0000256" key="1">
    <source>
        <dbReference type="SAM" id="MobiDB-lite"/>
    </source>
</evidence>
<accession>A0A565CW93</accession>
<dbReference type="EMBL" id="CABITT030000008">
    <property type="protein sequence ID" value="VVB17666.1"/>
    <property type="molecule type" value="Genomic_DNA"/>
</dbReference>
<evidence type="ECO:0000313" key="3">
    <source>
        <dbReference type="Proteomes" id="UP000489600"/>
    </source>
</evidence>
<keyword evidence="3" id="KW-1185">Reference proteome</keyword>
<evidence type="ECO:0000313" key="2">
    <source>
        <dbReference type="EMBL" id="VVB17666.1"/>
    </source>
</evidence>
<proteinExistence type="predicted"/>
<feature type="region of interest" description="Disordered" evidence="1">
    <location>
        <begin position="14"/>
        <end position="81"/>
    </location>
</feature>
<reference evidence="2" key="1">
    <citation type="submission" date="2019-07" db="EMBL/GenBank/DDBJ databases">
        <authorList>
            <person name="Dittberner H."/>
        </authorList>
    </citation>
    <scope>NUCLEOTIDE SEQUENCE [LARGE SCALE GENOMIC DNA]</scope>
</reference>